<dbReference type="Pfam" id="PF00126">
    <property type="entry name" value="HTH_1"/>
    <property type="match status" value="1"/>
</dbReference>
<sequence>MTPDISLLRVFHAVMEERNVTAAARRLGQSQSTVSTALARLRGALGDELFLRARYGVEPTEKALQIAPDVAAGLDRLERAFRAAEPFDPAQSTRRFRLLLGPYAEVVLAPPLAAAFARHAPKAELEIAPIGPDLDPRSLAGQSFDLAIGRFSPPPEDLVVSEIFNDGFRCIVAPEALADDAILDRDLYERLPHVVVAPPGKWRTGLHKLTADTGLRRNTAVLVSHFLTAAPTVARVGGIATVPARIAAMIAEPYGLRDMPVPLNLGTFPTQVAWHPHNRSDARHIWLRDLLNNIAFGEKERGRDT</sequence>
<proteinExistence type="inferred from homology"/>
<dbReference type="InterPro" id="IPR050389">
    <property type="entry name" value="LysR-type_TF"/>
</dbReference>
<dbReference type="InterPro" id="IPR005119">
    <property type="entry name" value="LysR_subst-bd"/>
</dbReference>
<dbReference type="EMBL" id="FOZW01000009">
    <property type="protein sequence ID" value="SFT07576.1"/>
    <property type="molecule type" value="Genomic_DNA"/>
</dbReference>
<evidence type="ECO:0000259" key="5">
    <source>
        <dbReference type="PROSITE" id="PS50931"/>
    </source>
</evidence>
<evidence type="ECO:0000256" key="1">
    <source>
        <dbReference type="ARBA" id="ARBA00009437"/>
    </source>
</evidence>
<keyword evidence="7" id="KW-1185">Reference proteome</keyword>
<evidence type="ECO:0000313" key="6">
    <source>
        <dbReference type="EMBL" id="SFT07576.1"/>
    </source>
</evidence>
<reference evidence="7" key="1">
    <citation type="submission" date="2016-10" db="EMBL/GenBank/DDBJ databases">
        <authorList>
            <person name="Varghese N."/>
            <person name="Submissions S."/>
        </authorList>
    </citation>
    <scope>NUCLEOTIDE SEQUENCE [LARGE SCALE GENOMIC DNA]</scope>
    <source>
        <strain evidence="7">DSM 26894</strain>
    </source>
</reference>
<accession>A0A1I6V1U9</accession>
<keyword evidence="2" id="KW-0805">Transcription regulation</keyword>
<dbReference type="AlphaFoldDB" id="A0A1I6V1U9"/>
<organism evidence="6 7">
    <name type="scientific">Alloyangia pacifica</name>
    <dbReference type="NCBI Taxonomy" id="311180"/>
    <lineage>
        <taxon>Bacteria</taxon>
        <taxon>Pseudomonadati</taxon>
        <taxon>Pseudomonadota</taxon>
        <taxon>Alphaproteobacteria</taxon>
        <taxon>Rhodobacterales</taxon>
        <taxon>Roseobacteraceae</taxon>
        <taxon>Alloyangia</taxon>
    </lineage>
</organism>
<comment type="similarity">
    <text evidence="1">Belongs to the LysR transcriptional regulatory family.</text>
</comment>
<dbReference type="Gene3D" id="3.40.190.10">
    <property type="entry name" value="Periplasmic binding protein-like II"/>
    <property type="match status" value="2"/>
</dbReference>
<dbReference type="GO" id="GO:0003677">
    <property type="term" value="F:DNA binding"/>
    <property type="evidence" value="ECO:0007669"/>
    <property type="project" value="UniProtKB-KW"/>
</dbReference>
<evidence type="ECO:0000256" key="3">
    <source>
        <dbReference type="ARBA" id="ARBA00023125"/>
    </source>
</evidence>
<dbReference type="Proteomes" id="UP000199392">
    <property type="component" value="Unassembled WGS sequence"/>
</dbReference>
<dbReference type="InterPro" id="IPR000847">
    <property type="entry name" value="LysR_HTH_N"/>
</dbReference>
<keyword evidence="4" id="KW-0804">Transcription</keyword>
<dbReference type="SUPFAM" id="SSF53850">
    <property type="entry name" value="Periplasmic binding protein-like II"/>
    <property type="match status" value="1"/>
</dbReference>
<dbReference type="InterPro" id="IPR036390">
    <property type="entry name" value="WH_DNA-bd_sf"/>
</dbReference>
<dbReference type="InterPro" id="IPR036388">
    <property type="entry name" value="WH-like_DNA-bd_sf"/>
</dbReference>
<dbReference type="Gene3D" id="1.10.10.10">
    <property type="entry name" value="Winged helix-like DNA-binding domain superfamily/Winged helix DNA-binding domain"/>
    <property type="match status" value="1"/>
</dbReference>
<dbReference type="STRING" id="311180.SAMN04488050_109224"/>
<dbReference type="SUPFAM" id="SSF46785">
    <property type="entry name" value="Winged helix' DNA-binding domain"/>
    <property type="match status" value="1"/>
</dbReference>
<dbReference type="PANTHER" id="PTHR30118:SF15">
    <property type="entry name" value="TRANSCRIPTIONAL REGULATORY PROTEIN"/>
    <property type="match status" value="1"/>
</dbReference>
<dbReference type="PRINTS" id="PR00039">
    <property type="entry name" value="HTHLYSR"/>
</dbReference>
<dbReference type="OrthoDB" id="9774011at2"/>
<dbReference type="GO" id="GO:0003700">
    <property type="term" value="F:DNA-binding transcription factor activity"/>
    <property type="evidence" value="ECO:0007669"/>
    <property type="project" value="InterPro"/>
</dbReference>
<dbReference type="PANTHER" id="PTHR30118">
    <property type="entry name" value="HTH-TYPE TRANSCRIPTIONAL REGULATOR LEUO-RELATED"/>
    <property type="match status" value="1"/>
</dbReference>
<name>A0A1I6V1U9_9RHOB</name>
<gene>
    <name evidence="6" type="ORF">SAMN04488050_109224</name>
</gene>
<protein>
    <submittedName>
        <fullName evidence="6">Transcriptional regulator, LysR family</fullName>
    </submittedName>
</protein>
<dbReference type="PROSITE" id="PS50931">
    <property type="entry name" value="HTH_LYSR"/>
    <property type="match status" value="1"/>
</dbReference>
<evidence type="ECO:0000256" key="2">
    <source>
        <dbReference type="ARBA" id="ARBA00023015"/>
    </source>
</evidence>
<evidence type="ECO:0000256" key="4">
    <source>
        <dbReference type="ARBA" id="ARBA00023163"/>
    </source>
</evidence>
<dbReference type="Pfam" id="PF03466">
    <property type="entry name" value="LysR_substrate"/>
    <property type="match status" value="1"/>
</dbReference>
<keyword evidence="3" id="KW-0238">DNA-binding</keyword>
<dbReference type="RefSeq" id="WP_092431280.1">
    <property type="nucleotide sequence ID" value="NZ_FNCL01000029.1"/>
</dbReference>
<feature type="domain" description="HTH lysR-type" evidence="5">
    <location>
        <begin position="3"/>
        <end position="60"/>
    </location>
</feature>
<evidence type="ECO:0000313" key="7">
    <source>
        <dbReference type="Proteomes" id="UP000199392"/>
    </source>
</evidence>